<dbReference type="OrthoDB" id="9909019at2759"/>
<keyword evidence="3 7" id="KW-0812">Transmembrane</keyword>
<feature type="compositionally biased region" description="Basic and acidic residues" evidence="8">
    <location>
        <begin position="427"/>
        <end position="442"/>
    </location>
</feature>
<keyword evidence="5 7" id="KW-0472">Membrane</keyword>
<dbReference type="EC" id="2.3.1.225" evidence="7"/>
<evidence type="ECO:0000256" key="2">
    <source>
        <dbReference type="ARBA" id="ARBA00022679"/>
    </source>
</evidence>
<evidence type="ECO:0000256" key="1">
    <source>
        <dbReference type="ARBA" id="ARBA00004141"/>
    </source>
</evidence>
<name>A0A6P8HV67_ACTTE</name>
<sequence length="541" mass="60477">MVRFLHGTNQTETSSRSSSKAEVVQRDRKNGWSCPWHPLQLIAWLFLCFFAVTYFGIVVSYLPREWRPAAYIIPGGLYVIHITVHLLALSIDPADPHIRAGKSRDKNAFDRNLHAHVIENNHCHICEADVFPKSKHCSACNKCVSDFDHHCKWLNTCVGGRNYKLFVGCLATAFVGSLLMFSVTLYLFITYFTDNNALLLTQTGGQFKLFGPVPDTVFVVFVGAVEGLHITAIGLLGHLLGFHIYLMYMNMSTYEFIVNSRERKQQVNDVEAQRSCEGTPISLKRFRNKVRPTPEGMENGELSVERAQPEHSSSSEEPPCENTVKVMNEVSSKVAKRNSSLESHQNDGESTAVFENAAKEHNDTIPESVLSSSAESLREIENPQINIQNSSDIARPSTSDQTQYVRTSPRGKFDDAGVSKPCIIVSHSDKDNKEELSRKQLSDSEGEELMPVNITAPSHEPAKEEINNMDEENDISKKVSKKGKKKGKKLRSPSVQGKGLMEVNSQTRTRISEVNELPPLVPKGRRPLPSLDSYNNETSPC</sequence>
<feature type="compositionally biased region" description="Basic residues" evidence="8">
    <location>
        <begin position="478"/>
        <end position="491"/>
    </location>
</feature>
<feature type="compositionally biased region" description="Polar residues" evidence="8">
    <location>
        <begin position="532"/>
        <end position="541"/>
    </location>
</feature>
<evidence type="ECO:0000256" key="5">
    <source>
        <dbReference type="ARBA" id="ARBA00023136"/>
    </source>
</evidence>
<feature type="transmembrane region" description="Helical" evidence="7">
    <location>
        <begin position="68"/>
        <end position="89"/>
    </location>
</feature>
<dbReference type="Pfam" id="PF01529">
    <property type="entry name" value="DHHC"/>
    <property type="match status" value="1"/>
</dbReference>
<comment type="similarity">
    <text evidence="7">Belongs to the DHHC palmitoyltransferase family.</text>
</comment>
<dbReference type="GO" id="GO:0016020">
    <property type="term" value="C:membrane"/>
    <property type="evidence" value="ECO:0007669"/>
    <property type="project" value="UniProtKB-SubCell"/>
</dbReference>
<comment type="subcellular location">
    <subcellularLocation>
        <location evidence="1">Membrane</location>
        <topology evidence="1">Multi-pass membrane protein</topology>
    </subcellularLocation>
</comment>
<evidence type="ECO:0000256" key="8">
    <source>
        <dbReference type="SAM" id="MobiDB-lite"/>
    </source>
</evidence>
<dbReference type="InParanoid" id="A0A6P8HV67"/>
<organism evidence="10 11">
    <name type="scientific">Actinia tenebrosa</name>
    <name type="common">Australian red waratah sea anemone</name>
    <dbReference type="NCBI Taxonomy" id="6105"/>
    <lineage>
        <taxon>Eukaryota</taxon>
        <taxon>Metazoa</taxon>
        <taxon>Cnidaria</taxon>
        <taxon>Anthozoa</taxon>
        <taxon>Hexacorallia</taxon>
        <taxon>Actiniaria</taxon>
        <taxon>Actiniidae</taxon>
        <taxon>Actinia</taxon>
    </lineage>
</organism>
<dbReference type="PANTHER" id="PTHR22883:SF203">
    <property type="entry name" value="PALMITOYLTRANSFERASE"/>
    <property type="match status" value="1"/>
</dbReference>
<keyword evidence="4 7" id="KW-1133">Transmembrane helix</keyword>
<feature type="region of interest" description="Disordered" evidence="8">
    <location>
        <begin position="290"/>
        <end position="323"/>
    </location>
</feature>
<protein>
    <recommendedName>
        <fullName evidence="7">Palmitoyltransferase</fullName>
        <ecNumber evidence="7">2.3.1.225</ecNumber>
    </recommendedName>
</protein>
<dbReference type="GeneID" id="116296421"/>
<evidence type="ECO:0000313" key="11">
    <source>
        <dbReference type="RefSeq" id="XP_031560299.1"/>
    </source>
</evidence>
<dbReference type="GO" id="GO:0019706">
    <property type="term" value="F:protein-cysteine S-palmitoyltransferase activity"/>
    <property type="evidence" value="ECO:0007669"/>
    <property type="project" value="UniProtKB-EC"/>
</dbReference>
<comment type="domain">
    <text evidence="7">The DHHC domain is required for palmitoyltransferase activity.</text>
</comment>
<feature type="compositionally biased region" description="Low complexity" evidence="8">
    <location>
        <begin position="310"/>
        <end position="321"/>
    </location>
</feature>
<keyword evidence="6 7" id="KW-0012">Acyltransferase</keyword>
<feature type="compositionally biased region" description="Polar residues" evidence="8">
    <location>
        <begin position="383"/>
        <end position="406"/>
    </location>
</feature>
<gene>
    <name evidence="11" type="primary">LOC116296421</name>
</gene>
<evidence type="ECO:0000259" key="9">
    <source>
        <dbReference type="Pfam" id="PF01529"/>
    </source>
</evidence>
<evidence type="ECO:0000256" key="6">
    <source>
        <dbReference type="ARBA" id="ARBA00023315"/>
    </source>
</evidence>
<feature type="region of interest" description="Disordered" evidence="8">
    <location>
        <begin position="1"/>
        <end position="22"/>
    </location>
</feature>
<evidence type="ECO:0000256" key="3">
    <source>
        <dbReference type="ARBA" id="ARBA00022692"/>
    </source>
</evidence>
<dbReference type="GO" id="GO:0005794">
    <property type="term" value="C:Golgi apparatus"/>
    <property type="evidence" value="ECO:0007669"/>
    <property type="project" value="TreeGrafter"/>
</dbReference>
<dbReference type="PROSITE" id="PS50216">
    <property type="entry name" value="DHHC"/>
    <property type="match status" value="1"/>
</dbReference>
<dbReference type="GO" id="GO:0006612">
    <property type="term" value="P:protein targeting to membrane"/>
    <property type="evidence" value="ECO:0007669"/>
    <property type="project" value="TreeGrafter"/>
</dbReference>
<keyword evidence="10" id="KW-1185">Reference proteome</keyword>
<dbReference type="AlphaFoldDB" id="A0A6P8HV67"/>
<feature type="domain" description="Palmitoyltransferase DHHC" evidence="9">
    <location>
        <begin position="118"/>
        <end position="258"/>
    </location>
</feature>
<dbReference type="Proteomes" id="UP000515163">
    <property type="component" value="Unplaced"/>
</dbReference>
<proteinExistence type="inferred from homology"/>
<feature type="compositionally biased region" description="Polar residues" evidence="8">
    <location>
        <begin position="7"/>
        <end position="20"/>
    </location>
</feature>
<evidence type="ECO:0000256" key="7">
    <source>
        <dbReference type="RuleBase" id="RU079119"/>
    </source>
</evidence>
<dbReference type="KEGG" id="aten:116296421"/>
<dbReference type="FunCoup" id="A0A6P8HV67">
    <property type="interactions" value="346"/>
</dbReference>
<feature type="transmembrane region" description="Helical" evidence="7">
    <location>
        <begin position="165"/>
        <end position="189"/>
    </location>
</feature>
<dbReference type="InterPro" id="IPR039859">
    <property type="entry name" value="PFA4/ZDH16/20/ERF2-like"/>
</dbReference>
<comment type="catalytic activity">
    <reaction evidence="7">
        <text>L-cysteinyl-[protein] + hexadecanoyl-CoA = S-hexadecanoyl-L-cysteinyl-[protein] + CoA</text>
        <dbReference type="Rhea" id="RHEA:36683"/>
        <dbReference type="Rhea" id="RHEA-COMP:10131"/>
        <dbReference type="Rhea" id="RHEA-COMP:11032"/>
        <dbReference type="ChEBI" id="CHEBI:29950"/>
        <dbReference type="ChEBI" id="CHEBI:57287"/>
        <dbReference type="ChEBI" id="CHEBI:57379"/>
        <dbReference type="ChEBI" id="CHEBI:74151"/>
        <dbReference type="EC" id="2.3.1.225"/>
    </reaction>
</comment>
<reference evidence="11" key="1">
    <citation type="submission" date="2025-08" db="UniProtKB">
        <authorList>
            <consortium name="RefSeq"/>
        </authorList>
    </citation>
    <scope>IDENTIFICATION</scope>
    <source>
        <tissue evidence="11">Tentacle</tissue>
    </source>
</reference>
<evidence type="ECO:0000256" key="4">
    <source>
        <dbReference type="ARBA" id="ARBA00022989"/>
    </source>
</evidence>
<dbReference type="RefSeq" id="XP_031560299.1">
    <property type="nucleotide sequence ID" value="XM_031704439.1"/>
</dbReference>
<evidence type="ECO:0000313" key="10">
    <source>
        <dbReference type="Proteomes" id="UP000515163"/>
    </source>
</evidence>
<feature type="transmembrane region" description="Helical" evidence="7">
    <location>
        <begin position="41"/>
        <end position="62"/>
    </location>
</feature>
<feature type="region of interest" description="Disordered" evidence="8">
    <location>
        <begin position="380"/>
        <end position="541"/>
    </location>
</feature>
<dbReference type="PANTHER" id="PTHR22883">
    <property type="entry name" value="ZINC FINGER DHHC DOMAIN CONTAINING PROTEIN"/>
    <property type="match status" value="1"/>
</dbReference>
<dbReference type="GO" id="GO:0005783">
    <property type="term" value="C:endoplasmic reticulum"/>
    <property type="evidence" value="ECO:0007669"/>
    <property type="project" value="TreeGrafter"/>
</dbReference>
<feature type="transmembrane region" description="Helical" evidence="7">
    <location>
        <begin position="217"/>
        <end position="242"/>
    </location>
</feature>
<keyword evidence="2 7" id="KW-0808">Transferase</keyword>
<dbReference type="InterPro" id="IPR001594">
    <property type="entry name" value="Palmitoyltrfase_DHHC"/>
</dbReference>
<accession>A0A6P8HV67</accession>